<dbReference type="SUPFAM" id="SSF103481">
    <property type="entry name" value="Multidrug resistance efflux transporter EmrE"/>
    <property type="match status" value="1"/>
</dbReference>
<feature type="transmembrane region" description="Helical" evidence="5">
    <location>
        <begin position="320"/>
        <end position="338"/>
    </location>
</feature>
<feature type="transmembrane region" description="Helical" evidence="5">
    <location>
        <begin position="148"/>
        <end position="167"/>
    </location>
</feature>
<sequence>MAIFDESSVGFSVLISVVMVITGSLNTLAAKWADSIEVDGVLFDHPFFQVGCMFLGEFSCLVVYLIAYAIRKRHWKKRHEIEEPTLPKFNPLIFLPPACCDVIATSLMYVGLNMTTASSYQMLRGAVIIFTGLLSVAFLRARLQAFKWLGMALVMAGLVVVGVSDIMFDNNPADDINAIITGDLLIIMAQIIVAIQMVTEQKFVLQYDVPPLLAVGLEGLFGLSIISFLMLPMYFIHVPPTFSKNPELRLEDIIFAFKEMHAKPIIAVALLCTAISIAFFNFAGVSVTKRLSATTRMVLDSVRTLVIWMISIPLFGERFIALQLLGFALLILGMFVYNDIFLGPRFRRDILPRMNDSNPMTLCCASFCGADLDIPEHEHQLINENDE</sequence>
<comment type="subcellular location">
    <subcellularLocation>
        <location evidence="1">Membrane</location>
        <topology evidence="1">Multi-pass membrane protein</topology>
    </subcellularLocation>
</comment>
<gene>
    <name evidence="7" type="ORF">DdX_05317</name>
</gene>
<keyword evidence="4 5" id="KW-0472">Membrane</keyword>
<dbReference type="InterPro" id="IPR012404">
    <property type="entry name" value="UCP036436"/>
</dbReference>
<dbReference type="EMBL" id="JAKKPZ010000006">
    <property type="protein sequence ID" value="KAI1719955.1"/>
    <property type="molecule type" value="Genomic_DNA"/>
</dbReference>
<proteinExistence type="predicted"/>
<comment type="caution">
    <text evidence="7">The sequence shown here is derived from an EMBL/GenBank/DDBJ whole genome shotgun (WGS) entry which is preliminary data.</text>
</comment>
<keyword evidence="8" id="KW-1185">Reference proteome</keyword>
<evidence type="ECO:0000256" key="4">
    <source>
        <dbReference type="ARBA" id="ARBA00023136"/>
    </source>
</evidence>
<keyword evidence="3 5" id="KW-1133">Transmembrane helix</keyword>
<evidence type="ECO:0000256" key="2">
    <source>
        <dbReference type="ARBA" id="ARBA00022692"/>
    </source>
</evidence>
<feature type="transmembrane region" description="Helical" evidence="5">
    <location>
        <begin position="265"/>
        <end position="285"/>
    </location>
</feature>
<feature type="transmembrane region" description="Helical" evidence="5">
    <location>
        <begin position="179"/>
        <end position="199"/>
    </location>
</feature>
<feature type="transmembrane region" description="Helical" evidence="5">
    <location>
        <begin position="7"/>
        <end position="27"/>
    </location>
</feature>
<name>A0AAD4NC17_9BILA</name>
<dbReference type="Pfam" id="PF03151">
    <property type="entry name" value="TPT"/>
    <property type="match status" value="1"/>
</dbReference>
<accession>A0AAD4NC17</accession>
<feature type="domain" description="Sugar phosphate transporter" evidence="6">
    <location>
        <begin position="57"/>
        <end position="338"/>
    </location>
</feature>
<evidence type="ECO:0000259" key="6">
    <source>
        <dbReference type="Pfam" id="PF03151"/>
    </source>
</evidence>
<dbReference type="InterPro" id="IPR037185">
    <property type="entry name" value="EmrE-like"/>
</dbReference>
<dbReference type="AlphaFoldDB" id="A0AAD4NC17"/>
<organism evidence="7 8">
    <name type="scientific">Ditylenchus destructor</name>
    <dbReference type="NCBI Taxonomy" id="166010"/>
    <lineage>
        <taxon>Eukaryota</taxon>
        <taxon>Metazoa</taxon>
        <taxon>Ecdysozoa</taxon>
        <taxon>Nematoda</taxon>
        <taxon>Chromadorea</taxon>
        <taxon>Rhabditida</taxon>
        <taxon>Tylenchina</taxon>
        <taxon>Tylenchomorpha</taxon>
        <taxon>Sphaerularioidea</taxon>
        <taxon>Anguinidae</taxon>
        <taxon>Anguininae</taxon>
        <taxon>Ditylenchus</taxon>
    </lineage>
</organism>
<dbReference type="InterPro" id="IPR004853">
    <property type="entry name" value="Sugar_P_trans_dom"/>
</dbReference>
<dbReference type="PANTHER" id="PTHR13146">
    <property type="match status" value="1"/>
</dbReference>
<evidence type="ECO:0000256" key="5">
    <source>
        <dbReference type="SAM" id="Phobius"/>
    </source>
</evidence>
<evidence type="ECO:0000313" key="7">
    <source>
        <dbReference type="EMBL" id="KAI1719955.1"/>
    </source>
</evidence>
<dbReference type="GO" id="GO:0016020">
    <property type="term" value="C:membrane"/>
    <property type="evidence" value="ECO:0007669"/>
    <property type="project" value="UniProtKB-SubCell"/>
</dbReference>
<dbReference type="PIRSF" id="PIRSF036436">
    <property type="entry name" value="UCP036436"/>
    <property type="match status" value="1"/>
</dbReference>
<evidence type="ECO:0000256" key="3">
    <source>
        <dbReference type="ARBA" id="ARBA00022989"/>
    </source>
</evidence>
<evidence type="ECO:0000313" key="8">
    <source>
        <dbReference type="Proteomes" id="UP001201812"/>
    </source>
</evidence>
<dbReference type="Proteomes" id="UP001201812">
    <property type="component" value="Unassembled WGS sequence"/>
</dbReference>
<evidence type="ECO:0000256" key="1">
    <source>
        <dbReference type="ARBA" id="ARBA00004141"/>
    </source>
</evidence>
<reference evidence="7" key="1">
    <citation type="submission" date="2022-01" db="EMBL/GenBank/DDBJ databases">
        <title>Genome Sequence Resource for Two Populations of Ditylenchus destructor, the Migratory Endoparasitic Phytonematode.</title>
        <authorList>
            <person name="Zhang H."/>
            <person name="Lin R."/>
            <person name="Xie B."/>
        </authorList>
    </citation>
    <scope>NUCLEOTIDE SEQUENCE</scope>
    <source>
        <strain evidence="7">BazhouSP</strain>
    </source>
</reference>
<feature type="transmembrane region" description="Helical" evidence="5">
    <location>
        <begin position="211"/>
        <end position="236"/>
    </location>
</feature>
<keyword evidence="2 5" id="KW-0812">Transmembrane</keyword>
<feature type="transmembrane region" description="Helical" evidence="5">
    <location>
        <begin position="122"/>
        <end position="141"/>
    </location>
</feature>
<dbReference type="PANTHER" id="PTHR13146:SF0">
    <property type="entry name" value="SOLUTE CARRIER FAMILY 35 MEMBER F6"/>
    <property type="match status" value="1"/>
</dbReference>
<feature type="transmembrane region" description="Helical" evidence="5">
    <location>
        <begin position="47"/>
        <end position="70"/>
    </location>
</feature>
<protein>
    <submittedName>
        <fullName evidence="7">EamA-like transporter family domain-containing protein</fullName>
    </submittedName>
</protein>
<feature type="transmembrane region" description="Helical" evidence="5">
    <location>
        <begin position="91"/>
        <end position="110"/>
    </location>
</feature>